<keyword evidence="2" id="KW-1185">Reference proteome</keyword>
<evidence type="ECO:0000313" key="2">
    <source>
        <dbReference type="Proteomes" id="UP000683925"/>
    </source>
</evidence>
<comment type="caution">
    <text evidence="1">The sequence shown here is derived from an EMBL/GenBank/DDBJ whole genome shotgun (WGS) entry which is preliminary data.</text>
</comment>
<gene>
    <name evidence="1" type="ORF">POCTA_138.1.T1600132</name>
</gene>
<evidence type="ECO:0000313" key="1">
    <source>
        <dbReference type="EMBL" id="CAD8213178.1"/>
    </source>
</evidence>
<dbReference type="Proteomes" id="UP000683925">
    <property type="component" value="Unassembled WGS sequence"/>
</dbReference>
<accession>A0A8S1YIB9</accession>
<proteinExistence type="predicted"/>
<dbReference type="EMBL" id="CAJJDP010000162">
    <property type="protein sequence ID" value="CAD8213178.1"/>
    <property type="molecule type" value="Genomic_DNA"/>
</dbReference>
<dbReference type="OMA" id="SSIKWKF"/>
<protein>
    <submittedName>
        <fullName evidence="1">Uncharacterized protein</fullName>
    </submittedName>
</protein>
<dbReference type="AlphaFoldDB" id="A0A8S1YIB9"/>
<dbReference type="OrthoDB" id="311358at2759"/>
<sequence>MHNYSFSQDYYDNPHPDWNDLNFDCSDPYMNPVIDNQDFIQVDENDTNSKNQLKILNKAKQQKKKLNFNFSKRKKIDLQKFDQKHHSIIKKNKRKYSINQSKSLFCSGGCESNELLSSNTDASSKGTTLSSIKWRFDFIATLIKQTKLEMMQLQKYRNDNQ</sequence>
<name>A0A8S1YIB9_PAROT</name>
<organism evidence="1 2">
    <name type="scientific">Paramecium octaurelia</name>
    <dbReference type="NCBI Taxonomy" id="43137"/>
    <lineage>
        <taxon>Eukaryota</taxon>
        <taxon>Sar</taxon>
        <taxon>Alveolata</taxon>
        <taxon>Ciliophora</taxon>
        <taxon>Intramacronucleata</taxon>
        <taxon>Oligohymenophorea</taxon>
        <taxon>Peniculida</taxon>
        <taxon>Parameciidae</taxon>
        <taxon>Paramecium</taxon>
    </lineage>
</organism>
<reference evidence="1" key="1">
    <citation type="submission" date="2021-01" db="EMBL/GenBank/DDBJ databases">
        <authorList>
            <consortium name="Genoscope - CEA"/>
            <person name="William W."/>
        </authorList>
    </citation>
    <scope>NUCLEOTIDE SEQUENCE</scope>
</reference>